<sequence length="46" mass="5048">KRTSPRERNGDSERRDAVAVGILVACGGALAGISRGRAVVRRWLQW</sequence>
<proteinExistence type="predicted"/>
<dbReference type="Proteomes" id="UP000265520">
    <property type="component" value="Unassembled WGS sequence"/>
</dbReference>
<name>A0A392UUV1_9FABA</name>
<keyword evidence="1" id="KW-1133">Transmembrane helix</keyword>
<comment type="caution">
    <text evidence="2">The sequence shown here is derived from an EMBL/GenBank/DDBJ whole genome shotgun (WGS) entry which is preliminary data.</text>
</comment>
<evidence type="ECO:0000256" key="1">
    <source>
        <dbReference type="SAM" id="Phobius"/>
    </source>
</evidence>
<feature type="non-terminal residue" evidence="2">
    <location>
        <position position="1"/>
    </location>
</feature>
<dbReference type="EMBL" id="LXQA010961260">
    <property type="protein sequence ID" value="MCI78892.1"/>
    <property type="molecule type" value="Genomic_DNA"/>
</dbReference>
<accession>A0A392UUV1</accession>
<dbReference type="AlphaFoldDB" id="A0A392UUV1"/>
<reference evidence="2 3" key="1">
    <citation type="journal article" date="2018" name="Front. Plant Sci.">
        <title>Red Clover (Trifolium pratense) and Zigzag Clover (T. medium) - A Picture of Genomic Similarities and Differences.</title>
        <authorList>
            <person name="Dluhosova J."/>
            <person name="Istvanek J."/>
            <person name="Nedelnik J."/>
            <person name="Repkova J."/>
        </authorList>
    </citation>
    <scope>NUCLEOTIDE SEQUENCE [LARGE SCALE GENOMIC DNA]</scope>
    <source>
        <strain evidence="3">cv. 10/8</strain>
        <tissue evidence="2">Leaf</tissue>
    </source>
</reference>
<organism evidence="2 3">
    <name type="scientific">Trifolium medium</name>
    <dbReference type="NCBI Taxonomy" id="97028"/>
    <lineage>
        <taxon>Eukaryota</taxon>
        <taxon>Viridiplantae</taxon>
        <taxon>Streptophyta</taxon>
        <taxon>Embryophyta</taxon>
        <taxon>Tracheophyta</taxon>
        <taxon>Spermatophyta</taxon>
        <taxon>Magnoliopsida</taxon>
        <taxon>eudicotyledons</taxon>
        <taxon>Gunneridae</taxon>
        <taxon>Pentapetalae</taxon>
        <taxon>rosids</taxon>
        <taxon>fabids</taxon>
        <taxon>Fabales</taxon>
        <taxon>Fabaceae</taxon>
        <taxon>Papilionoideae</taxon>
        <taxon>50 kb inversion clade</taxon>
        <taxon>NPAAA clade</taxon>
        <taxon>Hologalegina</taxon>
        <taxon>IRL clade</taxon>
        <taxon>Trifolieae</taxon>
        <taxon>Trifolium</taxon>
    </lineage>
</organism>
<keyword evidence="1" id="KW-0472">Membrane</keyword>
<keyword evidence="1" id="KW-0812">Transmembrane</keyword>
<evidence type="ECO:0000313" key="2">
    <source>
        <dbReference type="EMBL" id="MCI78892.1"/>
    </source>
</evidence>
<evidence type="ECO:0000313" key="3">
    <source>
        <dbReference type="Proteomes" id="UP000265520"/>
    </source>
</evidence>
<feature type="transmembrane region" description="Helical" evidence="1">
    <location>
        <begin position="17"/>
        <end position="34"/>
    </location>
</feature>
<gene>
    <name evidence="2" type="ORF">A2U01_0100163</name>
</gene>
<protein>
    <submittedName>
        <fullName evidence="2">Uncharacterized protein</fullName>
    </submittedName>
</protein>
<keyword evidence="3" id="KW-1185">Reference proteome</keyword>